<dbReference type="AlphaFoldDB" id="A0A9W4SLT7"/>
<comment type="caution">
    <text evidence="1">The sequence shown here is derived from an EMBL/GenBank/DDBJ whole genome shotgun (WGS) entry which is preliminary data.</text>
</comment>
<evidence type="ECO:0000313" key="1">
    <source>
        <dbReference type="EMBL" id="CAI2173322.1"/>
    </source>
</evidence>
<accession>A0A9W4SLT7</accession>
<organism evidence="1 2">
    <name type="scientific">Funneliformis geosporum</name>
    <dbReference type="NCBI Taxonomy" id="1117311"/>
    <lineage>
        <taxon>Eukaryota</taxon>
        <taxon>Fungi</taxon>
        <taxon>Fungi incertae sedis</taxon>
        <taxon>Mucoromycota</taxon>
        <taxon>Glomeromycotina</taxon>
        <taxon>Glomeromycetes</taxon>
        <taxon>Glomerales</taxon>
        <taxon>Glomeraceae</taxon>
        <taxon>Funneliformis</taxon>
    </lineage>
</organism>
<dbReference type="EMBL" id="CAMKVN010001048">
    <property type="protein sequence ID" value="CAI2173322.1"/>
    <property type="molecule type" value="Genomic_DNA"/>
</dbReference>
<dbReference type="OrthoDB" id="2740448at2759"/>
<proteinExistence type="predicted"/>
<protein>
    <submittedName>
        <fullName evidence="1">5935_t:CDS:1</fullName>
    </submittedName>
</protein>
<sequence>MTIINLLSENHAGIEEIINTATLTINGLEDVNVEAFSNALNVNFDYVCWIRTPKEEYWLIILDDSHLKFIFSTYYVNCERIFVVFRSKGQPSPNTNFSDTTFLNENVNVTSNQKLSLSTASVDNEIEPFTQTPLKELDTSEIMIIENIAVSWSSFSDFITSKLGEGVSLFNITLSAEIRNGEIVMIQLTRPTWTRYILRKHEGADTLLELFVSTCENKMNYEIELKKLNKENSSLFYKIQIFVNDLLTFGSSENARSRLKEDPTAKLFLSSVYFNEEEIEYLLNFPTTSGLPLSRFFDVALADKIVSHKLCSSHDLAPLIQQVFNVRKDFQKDKGFKNTLKFFEKNWKKRRDSRYEMKSNIMK</sequence>
<reference evidence="1" key="1">
    <citation type="submission" date="2022-08" db="EMBL/GenBank/DDBJ databases">
        <authorList>
            <person name="Kallberg Y."/>
            <person name="Tangrot J."/>
            <person name="Rosling A."/>
        </authorList>
    </citation>
    <scope>NUCLEOTIDE SEQUENCE</scope>
    <source>
        <strain evidence="1">Wild A</strain>
    </source>
</reference>
<evidence type="ECO:0000313" key="2">
    <source>
        <dbReference type="Proteomes" id="UP001153678"/>
    </source>
</evidence>
<keyword evidence="2" id="KW-1185">Reference proteome</keyword>
<gene>
    <name evidence="1" type="ORF">FWILDA_LOCUS6027</name>
</gene>
<name>A0A9W4SLT7_9GLOM</name>
<dbReference type="Proteomes" id="UP001153678">
    <property type="component" value="Unassembled WGS sequence"/>
</dbReference>